<dbReference type="STRING" id="1658174.A0A1J9QY69"/>
<organism evidence="2 3">
    <name type="scientific">Blastomyces percursus</name>
    <dbReference type="NCBI Taxonomy" id="1658174"/>
    <lineage>
        <taxon>Eukaryota</taxon>
        <taxon>Fungi</taxon>
        <taxon>Dikarya</taxon>
        <taxon>Ascomycota</taxon>
        <taxon>Pezizomycotina</taxon>
        <taxon>Eurotiomycetes</taxon>
        <taxon>Eurotiomycetidae</taxon>
        <taxon>Onygenales</taxon>
        <taxon>Ajellomycetaceae</taxon>
        <taxon>Blastomyces</taxon>
    </lineage>
</organism>
<protein>
    <recommendedName>
        <fullName evidence="1">Grh/CP2 DB domain-containing protein</fullName>
    </recommendedName>
</protein>
<evidence type="ECO:0000259" key="1">
    <source>
        <dbReference type="PROSITE" id="PS51968"/>
    </source>
</evidence>
<dbReference type="Pfam" id="PF04516">
    <property type="entry name" value="CP2"/>
    <property type="match status" value="1"/>
</dbReference>
<comment type="caution">
    <text evidence="2">The sequence shown here is derived from an EMBL/GenBank/DDBJ whole genome shotgun (WGS) entry which is preliminary data.</text>
</comment>
<gene>
    <name evidence="2" type="ORF">ACJ73_07880</name>
</gene>
<feature type="domain" description="Grh/CP2 DB" evidence="1">
    <location>
        <begin position="117"/>
        <end position="370"/>
    </location>
</feature>
<dbReference type="InterPro" id="IPR007604">
    <property type="entry name" value="CP2"/>
</dbReference>
<dbReference type="VEuPathDB" id="FungiDB:ACJ73_07880"/>
<reference evidence="2 3" key="1">
    <citation type="submission" date="2015-08" db="EMBL/GenBank/DDBJ databases">
        <title>Emmonsia species relationships and genome sequence.</title>
        <authorList>
            <person name="Cuomo C.A."/>
            <person name="Schwartz I.S."/>
            <person name="Kenyon C."/>
            <person name="De Hoog G.S."/>
            <person name="Govender N.P."/>
            <person name="Botha A."/>
            <person name="Moreno L."/>
            <person name="De Vries M."/>
            <person name="Munoz J.F."/>
            <person name="Stielow J.B."/>
        </authorList>
    </citation>
    <scope>NUCLEOTIDE SEQUENCE [LARGE SCALE GENOMIC DNA]</scope>
    <source>
        <strain evidence="2 3">EI222</strain>
    </source>
</reference>
<dbReference type="EMBL" id="LGTZ01001707">
    <property type="protein sequence ID" value="OJD20788.1"/>
    <property type="molecule type" value="Genomic_DNA"/>
</dbReference>
<dbReference type="AlphaFoldDB" id="A0A1J9QY69"/>
<keyword evidence="3" id="KW-1185">Reference proteome</keyword>
<evidence type="ECO:0000313" key="2">
    <source>
        <dbReference type="EMBL" id="OJD20788.1"/>
    </source>
</evidence>
<sequence length="370" mass="41911">MAHRKCEHGDQKATSVEVNKLYSWIPEELIWVFVKICPTCQFKSSSQKELTQGVLFVYNLNDIHHRDFPQWLRPIPVQNQMISTLSRRKRNTRMTLIADRMVENYHINGVNASSHISFLPHGIGLSTPVNHRTNPGNENFRFNVTLKAATAMLSILDTAPMTSGAQPLKYRTFIRVSFEDDERRSKPASYWQLWKEGRGSNEAHHRDGKLLAVEHVDNLNPGRYGDIIPSQIHLETSNFDGFSVIWSPTPGNGNPCCSIQFFSISAPPTLAPNTSREFLLAYAPKQRLYLPSMEVHPLKTGPNKSVKLNSGLAITEEKKLEENPQNKLYTFEGMILSIRPFSAFNLKGDAQDDPDLFPVHLGITDEGFSH</sequence>
<name>A0A1J9QY69_9EURO</name>
<proteinExistence type="predicted"/>
<dbReference type="PROSITE" id="PS51968">
    <property type="entry name" value="GRH_CP2_DB"/>
    <property type="match status" value="1"/>
</dbReference>
<dbReference type="Proteomes" id="UP000242791">
    <property type="component" value="Unassembled WGS sequence"/>
</dbReference>
<accession>A0A1J9QY69</accession>
<dbReference type="OrthoDB" id="7680836at2759"/>
<evidence type="ECO:0000313" key="3">
    <source>
        <dbReference type="Proteomes" id="UP000242791"/>
    </source>
</evidence>